<gene>
    <name evidence="1" type="ORF">QCN29_32515</name>
</gene>
<sequence length="162" mass="17955">MSNLKYLNHLIGAQALGDHLTAAVQDLVDREHVTRADAYQQVTDAADAGDVAVLAATRQMWARRDDVDPEEAPARRLYVLERTPTGVFVAFVDIDQAADDTDDGEHANLVPELLPYNDHSLGAELPVEVLEMYRLEAWEPFELLLPTVGGIDNVRPQGERKP</sequence>
<dbReference type="Proteomes" id="UP001223144">
    <property type="component" value="Unassembled WGS sequence"/>
</dbReference>
<evidence type="ECO:0000313" key="1">
    <source>
        <dbReference type="EMBL" id="MDH2393407.1"/>
    </source>
</evidence>
<reference evidence="1 2" key="1">
    <citation type="submission" date="2023-04" db="EMBL/GenBank/DDBJ databases">
        <title>Streptomyces chengmaiensis sp. nov. isolated from the stem of mangrove plant in Hainan.</title>
        <authorList>
            <person name="Huang X."/>
            <person name="Zhou S."/>
            <person name="Chu X."/>
            <person name="Xie Y."/>
            <person name="Lin Y."/>
        </authorList>
    </citation>
    <scope>NUCLEOTIDE SEQUENCE [LARGE SCALE GENOMIC DNA]</scope>
    <source>
        <strain evidence="1 2">HNM0663</strain>
    </source>
</reference>
<organism evidence="1 2">
    <name type="scientific">Streptomyces chengmaiensis</name>
    <dbReference type="NCBI Taxonomy" id="3040919"/>
    <lineage>
        <taxon>Bacteria</taxon>
        <taxon>Bacillati</taxon>
        <taxon>Actinomycetota</taxon>
        <taxon>Actinomycetes</taxon>
        <taxon>Kitasatosporales</taxon>
        <taxon>Streptomycetaceae</taxon>
        <taxon>Streptomyces</taxon>
    </lineage>
</organism>
<accession>A0ABT6HYL8</accession>
<dbReference type="RefSeq" id="WP_279932663.1">
    <property type="nucleotide sequence ID" value="NZ_JARWBG010000065.1"/>
</dbReference>
<name>A0ABT6HYL8_9ACTN</name>
<keyword evidence="2" id="KW-1185">Reference proteome</keyword>
<proteinExistence type="predicted"/>
<evidence type="ECO:0000313" key="2">
    <source>
        <dbReference type="Proteomes" id="UP001223144"/>
    </source>
</evidence>
<comment type="caution">
    <text evidence="1">The sequence shown here is derived from an EMBL/GenBank/DDBJ whole genome shotgun (WGS) entry which is preliminary data.</text>
</comment>
<dbReference type="EMBL" id="JARWBG010000065">
    <property type="protein sequence ID" value="MDH2393407.1"/>
    <property type="molecule type" value="Genomic_DNA"/>
</dbReference>
<protein>
    <submittedName>
        <fullName evidence="1">Uncharacterized protein</fullName>
    </submittedName>
</protein>